<keyword evidence="5 9" id="KW-0472">Membrane</keyword>
<feature type="transmembrane region" description="Helical" evidence="9">
    <location>
        <begin position="131"/>
        <end position="152"/>
    </location>
</feature>
<sequence length="426" mass="47165">MSTINRTISSNHWAHMPHFGAVSVSASQARDDYVTTDADDNVTAILKQLSAEHRIFNLPLIIFLVFLAMFGVSGNVCVLHVYRTRFRKTAGSFFIMALAVLDLTSSTLCVPFDIFILSLPYVSPVPVACRIFRFIEFFTTVAAGLTLTCVAFSRYFKIVNPFHCYTAGQARALVIVMTHVSLSVTWPQLVLSGGRTVPTRVSGVLGENCDVSDDFAHTVYPLIFYSVLLAVFFLCFSIMVAFYARIICVVWKRSRTRIGEQVRVPSARPRARGRTRRKSSSEDEPRSPVSNGSDASFSSSQLSISTISRPTGKPLYPDTGKKRKRKKSQQQTSFLGRTTRMLGLVTVVALLGYVPFVTVQVVALTGAGFRTDAVTSYTEQLAFQLCLKSHYLSSAANPLIYSILSPAFRKESMVALKKLLTGNCRH</sequence>
<protein>
    <recommendedName>
        <fullName evidence="10">G-protein coupled receptors family 1 profile domain-containing protein</fullName>
    </recommendedName>
</protein>
<evidence type="ECO:0000256" key="8">
    <source>
        <dbReference type="SAM" id="MobiDB-lite"/>
    </source>
</evidence>
<dbReference type="SUPFAM" id="SSF81321">
    <property type="entry name" value="Family A G protein-coupled receptor-like"/>
    <property type="match status" value="1"/>
</dbReference>
<dbReference type="PANTHER" id="PTHR24243:SF208">
    <property type="entry name" value="PYROKININ-1 RECEPTOR"/>
    <property type="match status" value="1"/>
</dbReference>
<keyword evidence="3 9" id="KW-1133">Transmembrane helix</keyword>
<feature type="transmembrane region" description="Helical" evidence="9">
    <location>
        <begin position="94"/>
        <end position="119"/>
    </location>
</feature>
<keyword evidence="7" id="KW-0807">Transducer</keyword>
<evidence type="ECO:0000256" key="7">
    <source>
        <dbReference type="ARBA" id="ARBA00023224"/>
    </source>
</evidence>
<feature type="compositionally biased region" description="Low complexity" evidence="8">
    <location>
        <begin position="293"/>
        <end position="308"/>
    </location>
</feature>
<evidence type="ECO:0000313" key="11">
    <source>
        <dbReference type="EMBL" id="KAK7450667.1"/>
    </source>
</evidence>
<proteinExistence type="predicted"/>
<organism evidence="11 12">
    <name type="scientific">Batillaria attramentaria</name>
    <dbReference type="NCBI Taxonomy" id="370345"/>
    <lineage>
        <taxon>Eukaryota</taxon>
        <taxon>Metazoa</taxon>
        <taxon>Spiralia</taxon>
        <taxon>Lophotrochozoa</taxon>
        <taxon>Mollusca</taxon>
        <taxon>Gastropoda</taxon>
        <taxon>Caenogastropoda</taxon>
        <taxon>Sorbeoconcha</taxon>
        <taxon>Cerithioidea</taxon>
        <taxon>Batillariidae</taxon>
        <taxon>Batillaria</taxon>
    </lineage>
</organism>
<gene>
    <name evidence="11" type="ORF">BaRGS_00039912</name>
</gene>
<evidence type="ECO:0000256" key="5">
    <source>
        <dbReference type="ARBA" id="ARBA00023136"/>
    </source>
</evidence>
<dbReference type="InterPro" id="IPR000276">
    <property type="entry name" value="GPCR_Rhodpsn"/>
</dbReference>
<evidence type="ECO:0000256" key="4">
    <source>
        <dbReference type="ARBA" id="ARBA00023040"/>
    </source>
</evidence>
<comment type="caution">
    <text evidence="11">The sequence shown here is derived from an EMBL/GenBank/DDBJ whole genome shotgun (WGS) entry which is preliminary data.</text>
</comment>
<dbReference type="GO" id="GO:0004930">
    <property type="term" value="F:G protein-coupled receptor activity"/>
    <property type="evidence" value="ECO:0007669"/>
    <property type="project" value="UniProtKB-KW"/>
</dbReference>
<evidence type="ECO:0000256" key="3">
    <source>
        <dbReference type="ARBA" id="ARBA00022989"/>
    </source>
</evidence>
<dbReference type="CDD" id="cd00637">
    <property type="entry name" value="7tm_classA_rhodopsin-like"/>
    <property type="match status" value="1"/>
</dbReference>
<evidence type="ECO:0000259" key="10">
    <source>
        <dbReference type="PROSITE" id="PS50262"/>
    </source>
</evidence>
<keyword evidence="4" id="KW-0297">G-protein coupled receptor</keyword>
<feature type="domain" description="G-protein coupled receptors family 1 profile" evidence="10">
    <location>
        <begin position="74"/>
        <end position="401"/>
    </location>
</feature>
<evidence type="ECO:0000256" key="9">
    <source>
        <dbReference type="SAM" id="Phobius"/>
    </source>
</evidence>
<dbReference type="PRINTS" id="PR00237">
    <property type="entry name" value="GPCRRHODOPSN"/>
</dbReference>
<dbReference type="InterPro" id="IPR017452">
    <property type="entry name" value="GPCR_Rhodpsn_7TM"/>
</dbReference>
<keyword evidence="2 9" id="KW-0812">Transmembrane</keyword>
<dbReference type="Gene3D" id="1.20.1070.10">
    <property type="entry name" value="Rhodopsin 7-helix transmembrane proteins"/>
    <property type="match status" value="1"/>
</dbReference>
<dbReference type="GO" id="GO:0016020">
    <property type="term" value="C:membrane"/>
    <property type="evidence" value="ECO:0007669"/>
    <property type="project" value="UniProtKB-SubCell"/>
</dbReference>
<feature type="transmembrane region" description="Helical" evidence="9">
    <location>
        <begin position="341"/>
        <end position="369"/>
    </location>
</feature>
<dbReference type="AlphaFoldDB" id="A0ABD0J1N7"/>
<feature type="compositionally biased region" description="Basic residues" evidence="8">
    <location>
        <begin position="269"/>
        <end position="278"/>
    </location>
</feature>
<evidence type="ECO:0000256" key="2">
    <source>
        <dbReference type="ARBA" id="ARBA00022692"/>
    </source>
</evidence>
<feature type="transmembrane region" description="Helical" evidence="9">
    <location>
        <begin position="222"/>
        <end position="248"/>
    </location>
</feature>
<feature type="region of interest" description="Disordered" evidence="8">
    <location>
        <begin position="262"/>
        <end position="332"/>
    </location>
</feature>
<comment type="subcellular location">
    <subcellularLocation>
        <location evidence="1">Membrane</location>
        <topology evidence="1">Multi-pass membrane protein</topology>
    </subcellularLocation>
</comment>
<keyword evidence="12" id="KW-1185">Reference proteome</keyword>
<reference evidence="11 12" key="1">
    <citation type="journal article" date="2023" name="Sci. Data">
        <title>Genome assembly of the Korean intertidal mud-creeper Batillaria attramentaria.</title>
        <authorList>
            <person name="Patra A.K."/>
            <person name="Ho P.T."/>
            <person name="Jun S."/>
            <person name="Lee S.J."/>
            <person name="Kim Y."/>
            <person name="Won Y.J."/>
        </authorList>
    </citation>
    <scope>NUCLEOTIDE SEQUENCE [LARGE SCALE GENOMIC DNA]</scope>
    <source>
        <strain evidence="11">Wonlab-2016</strain>
    </source>
</reference>
<dbReference type="PROSITE" id="PS50262">
    <property type="entry name" value="G_PROTEIN_RECEP_F1_2"/>
    <property type="match status" value="1"/>
</dbReference>
<evidence type="ECO:0000256" key="6">
    <source>
        <dbReference type="ARBA" id="ARBA00023170"/>
    </source>
</evidence>
<evidence type="ECO:0000256" key="1">
    <source>
        <dbReference type="ARBA" id="ARBA00004141"/>
    </source>
</evidence>
<dbReference type="PANTHER" id="PTHR24243">
    <property type="entry name" value="G-PROTEIN COUPLED RECEPTOR"/>
    <property type="match status" value="1"/>
</dbReference>
<feature type="transmembrane region" description="Helical" evidence="9">
    <location>
        <begin position="172"/>
        <end position="191"/>
    </location>
</feature>
<name>A0ABD0J1N7_9CAEN</name>
<dbReference type="Pfam" id="PF00001">
    <property type="entry name" value="7tm_1"/>
    <property type="match status" value="1"/>
</dbReference>
<keyword evidence="6" id="KW-0675">Receptor</keyword>
<evidence type="ECO:0000313" key="12">
    <source>
        <dbReference type="Proteomes" id="UP001519460"/>
    </source>
</evidence>
<accession>A0ABD0J1N7</accession>
<dbReference type="EMBL" id="JACVVK020000738">
    <property type="protein sequence ID" value="KAK7450667.1"/>
    <property type="molecule type" value="Genomic_DNA"/>
</dbReference>
<feature type="transmembrane region" description="Helical" evidence="9">
    <location>
        <begin position="60"/>
        <end position="82"/>
    </location>
</feature>
<dbReference type="Proteomes" id="UP001519460">
    <property type="component" value="Unassembled WGS sequence"/>
</dbReference>